<dbReference type="PATRIC" id="fig|1315283.4.peg.2332"/>
<dbReference type="EMBL" id="CP011034">
    <property type="protein sequence ID" value="ALS33741.1"/>
    <property type="molecule type" value="Genomic_DNA"/>
</dbReference>
<organism evidence="2">
    <name type="scientific">Pseudoalteromonas translucida KMM 520</name>
    <dbReference type="NCBI Taxonomy" id="1315283"/>
    <lineage>
        <taxon>Bacteria</taxon>
        <taxon>Pseudomonadati</taxon>
        <taxon>Pseudomonadota</taxon>
        <taxon>Gammaproteobacteria</taxon>
        <taxon>Alteromonadales</taxon>
        <taxon>Pseudoalteromonadaceae</taxon>
        <taxon>Pseudoalteromonas</taxon>
    </lineage>
</organism>
<dbReference type="KEGG" id="ptn:PTRA_a2675"/>
<feature type="transmembrane region" description="Helical" evidence="1">
    <location>
        <begin position="20"/>
        <end position="38"/>
    </location>
</feature>
<name>A0A0U2V7J1_9GAMM</name>
<proteinExistence type="predicted"/>
<keyword evidence="1" id="KW-0472">Membrane</keyword>
<sequence length="48" mass="5691">MLFGLKWPPIYSQHLQQHFFCFFAATTLYSLFVAPSFYELNINLKGFL</sequence>
<evidence type="ECO:0000256" key="1">
    <source>
        <dbReference type="SAM" id="Phobius"/>
    </source>
</evidence>
<keyword evidence="1" id="KW-1133">Transmembrane helix</keyword>
<gene>
    <name evidence="2" type="ORF">PTRA_a2675</name>
</gene>
<dbReference type="AlphaFoldDB" id="A0A0U2V7J1"/>
<evidence type="ECO:0000313" key="2">
    <source>
        <dbReference type="EMBL" id="ALS33741.1"/>
    </source>
</evidence>
<protein>
    <submittedName>
        <fullName evidence="2">Uncharacterized protein</fullName>
    </submittedName>
</protein>
<accession>A0A0U2V7J1</accession>
<reference evidence="2 3" key="1">
    <citation type="submission" date="2015-03" db="EMBL/GenBank/DDBJ databases">
        <authorList>
            <person name="Murphy D."/>
        </authorList>
    </citation>
    <scope>NUCLEOTIDE SEQUENCE [LARGE SCALE GENOMIC DNA]</scope>
    <source>
        <strain evidence="2 3">KMM 520</strain>
    </source>
</reference>
<dbReference type="Proteomes" id="UP000065261">
    <property type="component" value="Chromosome I"/>
</dbReference>
<keyword evidence="1" id="KW-0812">Transmembrane</keyword>
<evidence type="ECO:0000313" key="3">
    <source>
        <dbReference type="Proteomes" id="UP000065261"/>
    </source>
</evidence>